<evidence type="ECO:0000313" key="11">
    <source>
        <dbReference type="EMBL" id="KAK4316056.1"/>
    </source>
</evidence>
<dbReference type="Gene3D" id="1.10.8.530">
    <property type="entry name" value="DNA polymerase alpha-primase, subunit B, N-terminal domain"/>
    <property type="match status" value="1"/>
</dbReference>
<evidence type="ECO:0000259" key="10">
    <source>
        <dbReference type="Pfam" id="PF22062"/>
    </source>
</evidence>
<evidence type="ECO:0000259" key="8">
    <source>
        <dbReference type="Pfam" id="PF04042"/>
    </source>
</evidence>
<keyword evidence="5 6" id="KW-0539">Nucleus</keyword>
<evidence type="ECO:0000313" key="12">
    <source>
        <dbReference type="Proteomes" id="UP001292094"/>
    </source>
</evidence>
<dbReference type="InterPro" id="IPR007185">
    <property type="entry name" value="DNA_pol_a/d/e_bsu"/>
</dbReference>
<evidence type="ECO:0000256" key="1">
    <source>
        <dbReference type="ARBA" id="ARBA00004123"/>
    </source>
</evidence>
<dbReference type="GO" id="GO:0006270">
    <property type="term" value="P:DNA replication initiation"/>
    <property type="evidence" value="ECO:0007669"/>
    <property type="project" value="TreeGrafter"/>
</dbReference>
<dbReference type="AlphaFoldDB" id="A0AAE1UCW6"/>
<dbReference type="PIRSF" id="PIRSF018300">
    <property type="entry name" value="DNA_pol_alph_2"/>
    <property type="match status" value="1"/>
</dbReference>
<dbReference type="Pfam" id="PF08418">
    <property type="entry name" value="Pol_alpha_B_N"/>
    <property type="match status" value="1"/>
</dbReference>
<dbReference type="InterPro" id="IPR043034">
    <property type="entry name" value="DNA_pol_alpha_B_N_sf"/>
</dbReference>
<dbReference type="InterPro" id="IPR016722">
    <property type="entry name" value="DNA_pol_alpha_bsu"/>
</dbReference>
<accession>A0AAE1UCW6</accession>
<evidence type="ECO:0000256" key="2">
    <source>
        <dbReference type="ARBA" id="ARBA00007299"/>
    </source>
</evidence>
<feature type="domain" description="DNA polymerase alpha subunit B N-terminal" evidence="9">
    <location>
        <begin position="6"/>
        <end position="72"/>
    </location>
</feature>
<evidence type="ECO:0000256" key="7">
    <source>
        <dbReference type="SAM" id="MobiDB-lite"/>
    </source>
</evidence>
<comment type="caution">
    <text evidence="11">The sequence shown here is derived from an EMBL/GenBank/DDBJ whole genome shotgun (WGS) entry which is preliminary data.</text>
</comment>
<gene>
    <name evidence="11" type="ORF">Pmani_012761</name>
</gene>
<dbReference type="Pfam" id="PF22062">
    <property type="entry name" value="OB_DPOA2"/>
    <property type="match status" value="1"/>
</dbReference>
<proteinExistence type="inferred from homology"/>
<dbReference type="InterPro" id="IPR013627">
    <property type="entry name" value="Pol_alpha_B_N"/>
</dbReference>
<evidence type="ECO:0000256" key="3">
    <source>
        <dbReference type="ARBA" id="ARBA00018596"/>
    </source>
</evidence>
<name>A0AAE1UCW6_9EUCA</name>
<evidence type="ECO:0000256" key="4">
    <source>
        <dbReference type="ARBA" id="ARBA00022705"/>
    </source>
</evidence>
<protein>
    <recommendedName>
        <fullName evidence="3 6">DNA polymerase alpha subunit B</fullName>
    </recommendedName>
</protein>
<dbReference type="FunFam" id="3.60.21.60:FF:000003">
    <property type="entry name" value="DNA polymerase alpha subunit B"/>
    <property type="match status" value="1"/>
</dbReference>
<feature type="domain" description="DNA polymerase alpha/delta/epsilon subunit B" evidence="8">
    <location>
        <begin position="345"/>
        <end position="546"/>
    </location>
</feature>
<organism evidence="11 12">
    <name type="scientific">Petrolisthes manimaculis</name>
    <dbReference type="NCBI Taxonomy" id="1843537"/>
    <lineage>
        <taxon>Eukaryota</taxon>
        <taxon>Metazoa</taxon>
        <taxon>Ecdysozoa</taxon>
        <taxon>Arthropoda</taxon>
        <taxon>Crustacea</taxon>
        <taxon>Multicrustacea</taxon>
        <taxon>Malacostraca</taxon>
        <taxon>Eumalacostraca</taxon>
        <taxon>Eucarida</taxon>
        <taxon>Decapoda</taxon>
        <taxon>Pleocyemata</taxon>
        <taxon>Anomura</taxon>
        <taxon>Galatheoidea</taxon>
        <taxon>Porcellanidae</taxon>
        <taxon>Petrolisthes</taxon>
    </lineage>
</organism>
<evidence type="ECO:0000256" key="6">
    <source>
        <dbReference type="PIRNR" id="PIRNR018300"/>
    </source>
</evidence>
<dbReference type="Proteomes" id="UP001292094">
    <property type="component" value="Unassembled WGS sequence"/>
</dbReference>
<comment type="subcellular location">
    <subcellularLocation>
        <location evidence="1 6">Nucleus</location>
    </subcellularLocation>
</comment>
<keyword evidence="4 6" id="KW-0235">DNA replication</keyword>
<dbReference type="EMBL" id="JAWZYT010001048">
    <property type="protein sequence ID" value="KAK4316056.1"/>
    <property type="molecule type" value="Genomic_DNA"/>
</dbReference>
<feature type="region of interest" description="Disordered" evidence="7">
    <location>
        <begin position="119"/>
        <end position="145"/>
    </location>
</feature>
<sequence>MATAGQLVEDFEMFGVALEDNKLVEKCLELCNQYGIEGEELAACWVSFSSTHGLGAPSEDTMDQLERENLAKRKKKTISHTPNEGFKMYDATTLDSLGCDNADQDEDLLAAYGGTPTIQNKRALTPEHNSSRKRHVGPARSISAQFSPATLSPSVATPSLKYSSRTNSGTVVATYGDVNNATWTADPTFTPEVKSLALGGEVPLTESYKYMFEKVRDAGEALDDAITVLADQMMALLGQEEETHLRVASNERVCAVGRVCCDSVGHLNAASVLLEGSRSASGAATVPLDLSRLKQYSLFPGQIVGVAGVNPTGNKLLAQELIPGKLLPPPTNPVTISNSTGCVQVVVGCGPFTTTDNLLYEPLTDLLTTIQDNPPHLLILLGPFLDAAHPFLVKNELSETHEAVFSRCLRIITSALEKLPTKVILVSSSRDVCGPMVYPTPPYSVGVGSGVTCVGDPALLDIQGVVMALTSTDILFHLGKEEISFPPQGSDRLGRLTQHILRQQSLYPLYPPAEGMCIDLEQAEMHARLPSTPHILVIPSDLRYFAREVEKCVVVNPERLAKGLVGGTYTRLELHPPSPDTHTVVNSINAKVVKV</sequence>
<dbReference type="GO" id="GO:0003677">
    <property type="term" value="F:DNA binding"/>
    <property type="evidence" value="ECO:0007669"/>
    <property type="project" value="InterPro"/>
</dbReference>
<comment type="function">
    <text evidence="6">Accessory subunit of the DNA polymerase alpha complex (also known as the alpha DNA polymerase-primase complex) which plays an essential role in the initiation of DNA synthesis.</text>
</comment>
<evidence type="ECO:0000259" key="9">
    <source>
        <dbReference type="Pfam" id="PF08418"/>
    </source>
</evidence>
<comment type="similarity">
    <text evidence="2 6">Belongs to the DNA polymerase alpha subunit B family.</text>
</comment>
<dbReference type="InterPro" id="IPR054300">
    <property type="entry name" value="OB_DPOA2"/>
</dbReference>
<dbReference type="GO" id="GO:0005658">
    <property type="term" value="C:alpha DNA polymerase:primase complex"/>
    <property type="evidence" value="ECO:0007669"/>
    <property type="project" value="TreeGrafter"/>
</dbReference>
<dbReference type="Gene3D" id="3.60.21.60">
    <property type="match status" value="2"/>
</dbReference>
<keyword evidence="12" id="KW-1185">Reference proteome</keyword>
<dbReference type="PANTHER" id="PTHR23061:SF12">
    <property type="entry name" value="DNA POLYMERASE ALPHA SUBUNIT B"/>
    <property type="match status" value="1"/>
</dbReference>
<reference evidence="11" key="1">
    <citation type="submission" date="2023-11" db="EMBL/GenBank/DDBJ databases">
        <title>Genome assemblies of two species of porcelain crab, Petrolisthes cinctipes and Petrolisthes manimaculis (Anomura: Porcellanidae).</title>
        <authorList>
            <person name="Angst P."/>
        </authorList>
    </citation>
    <scope>NUCLEOTIDE SEQUENCE</scope>
    <source>
        <strain evidence="11">PB745_02</strain>
        <tissue evidence="11">Gill</tissue>
    </source>
</reference>
<dbReference type="PANTHER" id="PTHR23061">
    <property type="entry name" value="DNA POLYMERASE 2 ALPHA 70 KDA SUBUNIT"/>
    <property type="match status" value="1"/>
</dbReference>
<dbReference type="Pfam" id="PF04042">
    <property type="entry name" value="DNA_pol_E_B"/>
    <property type="match status" value="1"/>
</dbReference>
<feature type="domain" description="DNA polymerase alpha subunit B OB" evidence="10">
    <location>
        <begin position="220"/>
        <end position="323"/>
    </location>
</feature>
<evidence type="ECO:0000256" key="5">
    <source>
        <dbReference type="ARBA" id="ARBA00023242"/>
    </source>
</evidence>